<organism evidence="6">
    <name type="scientific">Opuntia streptacantha</name>
    <name type="common">Prickly pear cactus</name>
    <name type="synonym">Opuntia cardona</name>
    <dbReference type="NCBI Taxonomy" id="393608"/>
    <lineage>
        <taxon>Eukaryota</taxon>
        <taxon>Viridiplantae</taxon>
        <taxon>Streptophyta</taxon>
        <taxon>Embryophyta</taxon>
        <taxon>Tracheophyta</taxon>
        <taxon>Spermatophyta</taxon>
        <taxon>Magnoliopsida</taxon>
        <taxon>eudicotyledons</taxon>
        <taxon>Gunneridae</taxon>
        <taxon>Pentapetalae</taxon>
        <taxon>Caryophyllales</taxon>
        <taxon>Cactineae</taxon>
        <taxon>Cactaceae</taxon>
        <taxon>Opuntioideae</taxon>
        <taxon>Opuntia</taxon>
    </lineage>
</organism>
<dbReference type="PANTHER" id="PTHR12072:SF5">
    <property type="entry name" value="CWF19-LIKE PROTEIN 2"/>
    <property type="match status" value="1"/>
</dbReference>
<evidence type="ECO:0000256" key="1">
    <source>
        <dbReference type="ARBA" id="ARBA00006795"/>
    </source>
</evidence>
<evidence type="ECO:0000256" key="2">
    <source>
        <dbReference type="SAM" id="Coils"/>
    </source>
</evidence>
<reference evidence="6" key="2">
    <citation type="submission" date="2020-07" db="EMBL/GenBank/DDBJ databases">
        <authorList>
            <person name="Vera ALvarez R."/>
            <person name="Arias-Moreno D.M."/>
            <person name="Jimenez-Jacinto V."/>
            <person name="Jimenez-Bremont J.F."/>
            <person name="Swaminathan K."/>
            <person name="Moose S.P."/>
            <person name="Guerrero-Gonzalez M.L."/>
            <person name="Marino-Ramirez L."/>
            <person name="Landsman D."/>
            <person name="Rodriguez-Kessler M."/>
            <person name="Delgado-Sanchez P."/>
        </authorList>
    </citation>
    <scope>NUCLEOTIDE SEQUENCE</scope>
    <source>
        <tissue evidence="6">Cladode</tissue>
    </source>
</reference>
<proteinExistence type="inferred from homology"/>
<keyword evidence="2" id="KW-0175">Coiled coil</keyword>
<feature type="compositionally biased region" description="Basic and acidic residues" evidence="3">
    <location>
        <begin position="135"/>
        <end position="154"/>
    </location>
</feature>
<sequence length="612" mass="70039">MGLEWMLRPAERANKSVEPTYDEQSQEPPIEEKVNPKELNPYLRDSGSGYPEDADQTKTKGNQLLSSSLVGDGGASWRLKALKRAQEQAARDGKNLEEVVEERWGSLGHLAVSVASRNAAAPRAHLHAIKSRKMGAPEEIKSDPNDRFKGDAEKGVGREYLKDVSLRHPEMRAPKVHESLSWGKRKGQYVHKKDAELVSRAVSSINKFSNDGNFMQDFIKQPDKAVVGSPDAANPKSGEIHESQFDSSVQKSVEEKQPLSANQLAAKAMQLRFKGKHEEAEKLLKEAESAKTEQDKRERLTKLRNDVSTSRYVAQEITMRQKGKEDDSDIHLAQGIMKNKQYNMSTQADDEYDYDGLPTKKSRRKGAERDNRTDTKQHLGKRIVTQQERCVYCFENPKRPKHLVVAIANFTYLMLPQYQPVAPGHCCIVTLQHEQGTRMVDDNVWEEMRNFKKCLIMMFGKQDKEVVFLETVMGLAQQRRHCMIECIPLPQDIAKEAPLYFKKAIDEAEDEWSQHNAKKLIDTSQKGLRSSIPKNFPYFHVEFGLNRGFVHVIDDETQFKSNLGLNVIRGMLQNQDEDMYRRRRYESTEGQRQAVATFAKDWEPFDWTKQLD</sequence>
<feature type="compositionally biased region" description="Basic and acidic residues" evidence="3">
    <location>
        <begin position="365"/>
        <end position="377"/>
    </location>
</feature>
<dbReference type="PANTHER" id="PTHR12072">
    <property type="entry name" value="CWF19, CELL CYCLE CONTROL PROTEIN"/>
    <property type="match status" value="1"/>
</dbReference>
<feature type="region of interest" description="Disordered" evidence="3">
    <location>
        <begin position="225"/>
        <end position="257"/>
    </location>
</feature>
<feature type="region of interest" description="Disordered" evidence="3">
    <location>
        <begin position="1"/>
        <end position="69"/>
    </location>
</feature>
<dbReference type="GO" id="GO:0000398">
    <property type="term" value="P:mRNA splicing, via spliceosome"/>
    <property type="evidence" value="ECO:0007669"/>
    <property type="project" value="TreeGrafter"/>
</dbReference>
<accession>A0A7C8ZKW1</accession>
<dbReference type="InterPro" id="IPR006767">
    <property type="entry name" value="Cwf19-like_C_dom-2"/>
</dbReference>
<evidence type="ECO:0008006" key="7">
    <source>
        <dbReference type="Google" id="ProtNLM"/>
    </source>
</evidence>
<protein>
    <recommendedName>
        <fullName evidence="7">Cwf19-like C-terminal domain-containing protein</fullName>
    </recommendedName>
</protein>
<evidence type="ECO:0000313" key="6">
    <source>
        <dbReference type="EMBL" id="MBA4645077.1"/>
    </source>
</evidence>
<dbReference type="SUPFAM" id="SSF54197">
    <property type="entry name" value="HIT-like"/>
    <property type="match status" value="1"/>
</dbReference>
<dbReference type="InterPro" id="IPR036265">
    <property type="entry name" value="HIT-like_sf"/>
</dbReference>
<feature type="region of interest" description="Disordered" evidence="3">
    <location>
        <begin position="125"/>
        <end position="154"/>
    </location>
</feature>
<evidence type="ECO:0000259" key="5">
    <source>
        <dbReference type="Pfam" id="PF04677"/>
    </source>
</evidence>
<feature type="compositionally biased region" description="Polar residues" evidence="3">
    <location>
        <begin position="59"/>
        <end position="69"/>
    </location>
</feature>
<feature type="region of interest" description="Disordered" evidence="3">
    <location>
        <begin position="347"/>
        <end position="377"/>
    </location>
</feature>
<evidence type="ECO:0000259" key="4">
    <source>
        <dbReference type="Pfam" id="PF04676"/>
    </source>
</evidence>
<dbReference type="EMBL" id="GISG01140889">
    <property type="protein sequence ID" value="MBA4645077.1"/>
    <property type="molecule type" value="Transcribed_RNA"/>
</dbReference>
<name>A0A7C8ZKW1_OPUST</name>
<feature type="domain" description="Cwf19-like protein C-terminal" evidence="4">
    <location>
        <begin position="511"/>
        <end position="608"/>
    </location>
</feature>
<dbReference type="Pfam" id="PF04676">
    <property type="entry name" value="CwfJ_C_2"/>
    <property type="match status" value="1"/>
</dbReference>
<dbReference type="Pfam" id="PF04677">
    <property type="entry name" value="CwfJ_C_1"/>
    <property type="match status" value="1"/>
</dbReference>
<dbReference type="InterPro" id="IPR006768">
    <property type="entry name" value="Cwf19-like_C_dom-1"/>
</dbReference>
<reference evidence="6" key="1">
    <citation type="journal article" date="2013" name="J. Plant Res.">
        <title>Effect of fungi and light on seed germination of three Opuntia species from semiarid lands of central Mexico.</title>
        <authorList>
            <person name="Delgado-Sanchez P."/>
            <person name="Jimenez-Bremont J.F."/>
            <person name="Guerrero-Gonzalez Mde L."/>
            <person name="Flores J."/>
        </authorList>
    </citation>
    <scope>NUCLEOTIDE SEQUENCE</scope>
    <source>
        <tissue evidence="6">Cladode</tissue>
    </source>
</reference>
<comment type="similarity">
    <text evidence="1">Belongs to the CWF19 family.</text>
</comment>
<dbReference type="GO" id="GO:0071014">
    <property type="term" value="C:post-mRNA release spliceosomal complex"/>
    <property type="evidence" value="ECO:0007669"/>
    <property type="project" value="TreeGrafter"/>
</dbReference>
<evidence type="ECO:0000256" key="3">
    <source>
        <dbReference type="SAM" id="MobiDB-lite"/>
    </source>
</evidence>
<dbReference type="AlphaFoldDB" id="A0A7C8ZKW1"/>
<dbReference type="Gene3D" id="3.30.428.10">
    <property type="entry name" value="HIT-like"/>
    <property type="match status" value="1"/>
</dbReference>
<feature type="domain" description="Cwf19-like C-terminal" evidence="5">
    <location>
        <begin position="381"/>
        <end position="502"/>
    </location>
</feature>
<dbReference type="InterPro" id="IPR040194">
    <property type="entry name" value="Cwf19-like"/>
</dbReference>
<feature type="coiled-coil region" evidence="2">
    <location>
        <begin position="273"/>
        <end position="300"/>
    </location>
</feature>